<dbReference type="GeneID" id="98614475"/>
<proteinExistence type="inferred from homology"/>
<dbReference type="SUPFAM" id="SSF118196">
    <property type="entry name" value="YaeB-like"/>
    <property type="match status" value="1"/>
</dbReference>
<dbReference type="InterPro" id="IPR041369">
    <property type="entry name" value="TrmO_C"/>
</dbReference>
<evidence type="ECO:0000313" key="4">
    <source>
        <dbReference type="EMBL" id="ABD82079.1"/>
    </source>
</evidence>
<dbReference type="PANTHER" id="PTHR12818">
    <property type="entry name" value="TRNA (ADENINE(37)-N6)-METHYLTRANSFERASE"/>
    <property type="match status" value="1"/>
</dbReference>
<dbReference type="Proteomes" id="UP000001947">
    <property type="component" value="Chromosome"/>
</dbReference>
<evidence type="ECO:0000256" key="1">
    <source>
        <dbReference type="ARBA" id="ARBA00022691"/>
    </source>
</evidence>
<reference evidence="4 5" key="1">
    <citation type="journal article" date="2008" name="PLoS Genet.">
        <title>Complete genome sequence of the complex carbohydrate-degrading marine bacterium, Saccharophagus degradans strain 2-40 T.</title>
        <authorList>
            <person name="Weiner R.M."/>
            <person name="Taylor L.E.II."/>
            <person name="Henrissat B."/>
            <person name="Hauser L."/>
            <person name="Land M."/>
            <person name="Coutinho P.M."/>
            <person name="Rancurel C."/>
            <person name="Saunders E.H."/>
            <person name="Longmire A.G."/>
            <person name="Zhang H."/>
            <person name="Bayer E.A."/>
            <person name="Gilbert H.J."/>
            <person name="Larimer F."/>
            <person name="Zhulin I.B."/>
            <person name="Ekborg N.A."/>
            <person name="Lamed R."/>
            <person name="Richardson P.M."/>
            <person name="Borovok I."/>
            <person name="Hutcheson S."/>
        </authorList>
    </citation>
    <scope>NUCLEOTIDE SEQUENCE [LARGE SCALE GENOMIC DNA]</scope>
    <source>
        <strain evidence="5">2-40 / ATCC 43961 / DSM 17024</strain>
    </source>
</reference>
<evidence type="ECO:0000256" key="2">
    <source>
        <dbReference type="ARBA" id="ARBA00033753"/>
    </source>
</evidence>
<dbReference type="PROSITE" id="PS01318">
    <property type="entry name" value="TSAA_1"/>
    <property type="match status" value="1"/>
</dbReference>
<dbReference type="InterPro" id="IPR036413">
    <property type="entry name" value="YaeB-like_sf"/>
</dbReference>
<organism evidence="4 5">
    <name type="scientific">Saccharophagus degradans (strain 2-40 / ATCC 43961 / DSM 17024)</name>
    <dbReference type="NCBI Taxonomy" id="203122"/>
    <lineage>
        <taxon>Bacteria</taxon>
        <taxon>Pseudomonadati</taxon>
        <taxon>Pseudomonadota</taxon>
        <taxon>Gammaproteobacteria</taxon>
        <taxon>Cellvibrionales</taxon>
        <taxon>Cellvibrionaceae</taxon>
        <taxon>Saccharophagus</taxon>
    </lineage>
</organism>
<keyword evidence="5" id="KW-1185">Reference proteome</keyword>
<dbReference type="InterPro" id="IPR023368">
    <property type="entry name" value="UPF0066_cons_site"/>
</dbReference>
<feature type="domain" description="TsaA-like" evidence="3">
    <location>
        <begin position="5"/>
        <end position="146"/>
    </location>
</feature>
<sequence>MQFTLNAIGKIHTCYKQKFGIPRQAGLSPSAEARIEIFAPYNRIEAFEELKQSSHIWVHFVFHENRRTEWKPKVKAPRLGGNKTIGVFATRSPVRPNPIGLSAVRLETIEHSSKGLFLVIRGGDFLDGTPVVDIKPYVPYCDKIDNATNGFAADAPATYAVQFDEETLSKIRAISIANLEPLIIETLQLNPAPQYQTADTSKTYALRLFDYDIHWQLASVNAIRVTGITQATI</sequence>
<protein>
    <recommendedName>
        <fullName evidence="3">TsaA-like domain-containing protein</fullName>
    </recommendedName>
</protein>
<comment type="similarity">
    <text evidence="2">Belongs to the tRNA methyltransferase O family.</text>
</comment>
<dbReference type="Pfam" id="PF01980">
    <property type="entry name" value="TrmO_N"/>
    <property type="match status" value="1"/>
</dbReference>
<dbReference type="InterPro" id="IPR040372">
    <property type="entry name" value="YaeB-like"/>
</dbReference>
<dbReference type="KEGG" id="sde:Sde_2822"/>
<evidence type="ECO:0000313" key="5">
    <source>
        <dbReference type="Proteomes" id="UP000001947"/>
    </source>
</evidence>
<dbReference type="PROSITE" id="PS51668">
    <property type="entry name" value="TSAA_2"/>
    <property type="match status" value="1"/>
</dbReference>
<dbReference type="OrthoDB" id="9804309at2"/>
<dbReference type="Pfam" id="PF18389">
    <property type="entry name" value="TrmO_C"/>
    <property type="match status" value="1"/>
</dbReference>
<dbReference type="PANTHER" id="PTHR12818:SF0">
    <property type="entry name" value="TRNA (ADENINE(37)-N6)-METHYLTRANSFERASE"/>
    <property type="match status" value="1"/>
</dbReference>
<dbReference type="eggNOG" id="COG1720">
    <property type="taxonomic scope" value="Bacteria"/>
</dbReference>
<dbReference type="Gene3D" id="3.30.2310.10">
    <property type="entry name" value="YaeB-like"/>
    <property type="match status" value="1"/>
</dbReference>
<dbReference type="RefSeq" id="WP_011469295.1">
    <property type="nucleotide sequence ID" value="NC_007912.1"/>
</dbReference>
<dbReference type="Gene3D" id="2.40.30.70">
    <property type="entry name" value="YaeB-like"/>
    <property type="match status" value="1"/>
</dbReference>
<name>Q21GV0_SACD2</name>
<dbReference type="HOGENOM" id="CLU_013458_3_0_6"/>
<dbReference type="EMBL" id="CP000282">
    <property type="protein sequence ID" value="ABD82079.1"/>
    <property type="molecule type" value="Genomic_DNA"/>
</dbReference>
<dbReference type="AlphaFoldDB" id="Q21GV0"/>
<dbReference type="NCBIfam" id="TIGR00104">
    <property type="entry name" value="tRNA_TsaA"/>
    <property type="match status" value="1"/>
</dbReference>
<dbReference type="InterPro" id="IPR023370">
    <property type="entry name" value="TrmO-like_N"/>
</dbReference>
<dbReference type="CDD" id="cd09281">
    <property type="entry name" value="UPF0066"/>
    <property type="match status" value="1"/>
</dbReference>
<gene>
    <name evidence="4" type="ordered locus">Sde_2822</name>
</gene>
<keyword evidence="1" id="KW-0949">S-adenosyl-L-methionine</keyword>
<dbReference type="InterPro" id="IPR036414">
    <property type="entry name" value="YaeB_N_sf"/>
</dbReference>
<evidence type="ECO:0000259" key="3">
    <source>
        <dbReference type="PROSITE" id="PS51668"/>
    </source>
</evidence>
<accession>Q21GV0</accession>